<reference evidence="3" key="1">
    <citation type="journal article" date="2019" name="Int. J. Syst. Evol. Microbiol.">
        <title>The Global Catalogue of Microorganisms (GCM) 10K type strain sequencing project: providing services to taxonomists for standard genome sequencing and annotation.</title>
        <authorList>
            <consortium name="The Broad Institute Genomics Platform"/>
            <consortium name="The Broad Institute Genome Sequencing Center for Infectious Disease"/>
            <person name="Wu L."/>
            <person name="Ma J."/>
        </authorList>
    </citation>
    <scope>NUCLEOTIDE SEQUENCE [LARGE SCALE GENOMIC DNA]</scope>
    <source>
        <strain evidence="3">CCUG 63418</strain>
    </source>
</reference>
<comment type="caution">
    <text evidence="2">The sequence shown here is derived from an EMBL/GenBank/DDBJ whole genome shotgun (WGS) entry which is preliminary data.</text>
</comment>
<evidence type="ECO:0000313" key="3">
    <source>
        <dbReference type="Proteomes" id="UP001596958"/>
    </source>
</evidence>
<dbReference type="RefSeq" id="WP_377099695.1">
    <property type="nucleotide sequence ID" value="NZ_JBHTHU010000006.1"/>
</dbReference>
<protein>
    <submittedName>
        <fullName evidence="2">Type II toxin-antitoxin system RelE/ParE family toxin</fullName>
    </submittedName>
</protein>
<gene>
    <name evidence="2" type="ORF">ACFQZS_09775</name>
</gene>
<dbReference type="Pfam" id="PF05016">
    <property type="entry name" value="ParE_toxin"/>
    <property type="match status" value="1"/>
</dbReference>
<name>A0ABW2YXS7_9SPHI</name>
<dbReference type="EMBL" id="JBHTHU010000006">
    <property type="protein sequence ID" value="MFD0750430.1"/>
    <property type="molecule type" value="Genomic_DNA"/>
</dbReference>
<evidence type="ECO:0000313" key="2">
    <source>
        <dbReference type="EMBL" id="MFD0750430.1"/>
    </source>
</evidence>
<dbReference type="InterPro" id="IPR035093">
    <property type="entry name" value="RelE/ParE_toxin_dom_sf"/>
</dbReference>
<organism evidence="2 3">
    <name type="scientific">Mucilaginibacter calamicampi</name>
    <dbReference type="NCBI Taxonomy" id="1302352"/>
    <lineage>
        <taxon>Bacteria</taxon>
        <taxon>Pseudomonadati</taxon>
        <taxon>Bacteroidota</taxon>
        <taxon>Sphingobacteriia</taxon>
        <taxon>Sphingobacteriales</taxon>
        <taxon>Sphingobacteriaceae</taxon>
        <taxon>Mucilaginibacter</taxon>
    </lineage>
</organism>
<proteinExistence type="predicted"/>
<keyword evidence="3" id="KW-1185">Reference proteome</keyword>
<dbReference type="Gene3D" id="3.30.2310.20">
    <property type="entry name" value="RelE-like"/>
    <property type="match status" value="1"/>
</dbReference>
<dbReference type="Proteomes" id="UP001596958">
    <property type="component" value="Unassembled WGS sequence"/>
</dbReference>
<evidence type="ECO:0000256" key="1">
    <source>
        <dbReference type="ARBA" id="ARBA00022649"/>
    </source>
</evidence>
<keyword evidence="1" id="KW-1277">Toxin-antitoxin system</keyword>
<accession>A0ABW2YXS7</accession>
<sequence>MAFKIVWTKRAEKGYHNIVRYLQDNWSDREIKNFISDTESFFATLSSHPEILQKSNQKNLYRGPINKLTILTYRVQFRKKQIELINIRGARQKPLR</sequence>
<dbReference type="InterPro" id="IPR007712">
    <property type="entry name" value="RelE/ParE_toxin"/>
</dbReference>